<comment type="subcellular location">
    <subcellularLocation>
        <location evidence="1">Cell membrane</location>
        <topology evidence="1">Peripheral membrane protein</topology>
    </subcellularLocation>
</comment>
<evidence type="ECO:0000313" key="11">
    <source>
        <dbReference type="Proteomes" id="UP000663829"/>
    </source>
</evidence>
<dbReference type="InterPro" id="IPR003593">
    <property type="entry name" value="AAA+_ATPase"/>
</dbReference>
<evidence type="ECO:0000313" key="10">
    <source>
        <dbReference type="EMBL" id="CAF4505389.1"/>
    </source>
</evidence>
<comment type="caution">
    <text evidence="9">The sequence shown here is derived from an EMBL/GenBank/DDBJ whole genome shotgun (WGS) entry which is preliminary data.</text>
</comment>
<dbReference type="SMART" id="SM00382">
    <property type="entry name" value="AAA"/>
    <property type="match status" value="1"/>
</dbReference>
<keyword evidence="3" id="KW-0813">Transport</keyword>
<dbReference type="GO" id="GO:0005886">
    <property type="term" value="C:plasma membrane"/>
    <property type="evidence" value="ECO:0007669"/>
    <property type="project" value="UniProtKB-SubCell"/>
</dbReference>
<dbReference type="GO" id="GO:0016887">
    <property type="term" value="F:ATP hydrolysis activity"/>
    <property type="evidence" value="ECO:0007669"/>
    <property type="project" value="InterPro"/>
</dbReference>
<evidence type="ECO:0000256" key="3">
    <source>
        <dbReference type="ARBA" id="ARBA00022448"/>
    </source>
</evidence>
<reference evidence="9" key="1">
    <citation type="submission" date="2021-02" db="EMBL/GenBank/DDBJ databases">
        <authorList>
            <person name="Nowell W R."/>
        </authorList>
    </citation>
    <scope>NUCLEOTIDE SEQUENCE</scope>
</reference>
<dbReference type="InterPro" id="IPR050086">
    <property type="entry name" value="MetN_ABC_transporter-like"/>
</dbReference>
<dbReference type="InterPro" id="IPR003439">
    <property type="entry name" value="ABC_transporter-like_ATP-bd"/>
</dbReference>
<keyword evidence="7" id="KW-0472">Membrane</keyword>
<evidence type="ECO:0000256" key="7">
    <source>
        <dbReference type="ARBA" id="ARBA00023136"/>
    </source>
</evidence>
<evidence type="ECO:0000313" key="9">
    <source>
        <dbReference type="EMBL" id="CAF1617584.1"/>
    </source>
</evidence>
<dbReference type="OrthoDB" id="10066718at2759"/>
<name>A0A816C0I8_9BILA</name>
<dbReference type="SUPFAM" id="SSF52540">
    <property type="entry name" value="P-loop containing nucleoside triphosphate hydrolases"/>
    <property type="match status" value="1"/>
</dbReference>
<dbReference type="Pfam" id="PF00005">
    <property type="entry name" value="ABC_tran"/>
    <property type="match status" value="1"/>
</dbReference>
<evidence type="ECO:0000256" key="2">
    <source>
        <dbReference type="ARBA" id="ARBA00005417"/>
    </source>
</evidence>
<dbReference type="PROSITE" id="PS50893">
    <property type="entry name" value="ABC_TRANSPORTER_2"/>
    <property type="match status" value="1"/>
</dbReference>
<dbReference type="EMBL" id="CAJOBC010106781">
    <property type="protein sequence ID" value="CAF4505389.1"/>
    <property type="molecule type" value="Genomic_DNA"/>
</dbReference>
<dbReference type="InterPro" id="IPR017871">
    <property type="entry name" value="ABC_transporter-like_CS"/>
</dbReference>
<organism evidence="9 11">
    <name type="scientific">Didymodactylos carnosus</name>
    <dbReference type="NCBI Taxonomy" id="1234261"/>
    <lineage>
        <taxon>Eukaryota</taxon>
        <taxon>Metazoa</taxon>
        <taxon>Spiralia</taxon>
        <taxon>Gnathifera</taxon>
        <taxon>Rotifera</taxon>
        <taxon>Eurotatoria</taxon>
        <taxon>Bdelloidea</taxon>
        <taxon>Philodinida</taxon>
        <taxon>Philodinidae</taxon>
        <taxon>Didymodactylos</taxon>
    </lineage>
</organism>
<dbReference type="Proteomes" id="UP000663829">
    <property type="component" value="Unassembled WGS sequence"/>
</dbReference>
<dbReference type="Gene3D" id="3.40.50.300">
    <property type="entry name" value="P-loop containing nucleotide triphosphate hydrolases"/>
    <property type="match status" value="1"/>
</dbReference>
<protein>
    <recommendedName>
        <fullName evidence="8">ABC transporter domain-containing protein</fullName>
    </recommendedName>
</protein>
<gene>
    <name evidence="9" type="ORF">GPM918_LOCUS43529</name>
    <name evidence="10" type="ORF">SRO942_LOCUS45039</name>
</gene>
<proteinExistence type="inferred from homology"/>
<evidence type="ECO:0000259" key="8">
    <source>
        <dbReference type="PROSITE" id="PS50893"/>
    </source>
</evidence>
<dbReference type="PROSITE" id="PS00211">
    <property type="entry name" value="ABC_TRANSPORTER_1"/>
    <property type="match status" value="1"/>
</dbReference>
<evidence type="ECO:0000256" key="4">
    <source>
        <dbReference type="ARBA" id="ARBA00022475"/>
    </source>
</evidence>
<keyword evidence="6" id="KW-0067">ATP-binding</keyword>
<feature type="non-terminal residue" evidence="9">
    <location>
        <position position="1"/>
    </location>
</feature>
<dbReference type="PANTHER" id="PTHR43166">
    <property type="entry name" value="AMINO ACID IMPORT ATP-BINDING PROTEIN"/>
    <property type="match status" value="1"/>
</dbReference>
<dbReference type="EMBL" id="CAJNOQ010039771">
    <property type="protein sequence ID" value="CAF1617584.1"/>
    <property type="molecule type" value="Genomic_DNA"/>
</dbReference>
<comment type="similarity">
    <text evidence="2">Belongs to the ABC transporter superfamily.</text>
</comment>
<evidence type="ECO:0000256" key="6">
    <source>
        <dbReference type="ARBA" id="ARBA00022840"/>
    </source>
</evidence>
<evidence type="ECO:0000256" key="1">
    <source>
        <dbReference type="ARBA" id="ARBA00004202"/>
    </source>
</evidence>
<keyword evidence="11" id="KW-1185">Reference proteome</keyword>
<dbReference type="InterPro" id="IPR027417">
    <property type="entry name" value="P-loop_NTPase"/>
</dbReference>
<keyword evidence="5" id="KW-0547">Nucleotide-binding</keyword>
<evidence type="ECO:0000256" key="5">
    <source>
        <dbReference type="ARBA" id="ARBA00022741"/>
    </source>
</evidence>
<keyword evidence="4" id="KW-1003">Cell membrane</keyword>
<dbReference type="GO" id="GO:0005524">
    <property type="term" value="F:ATP binding"/>
    <property type="evidence" value="ECO:0007669"/>
    <property type="project" value="UniProtKB-KW"/>
</dbReference>
<dbReference type="AlphaFoldDB" id="A0A816C0I8"/>
<dbReference type="PANTHER" id="PTHR43166:SF9">
    <property type="entry name" value="GLUTAMATE_ASPARTATE IMPORT ATP-BINDING PROTEIN GLTL"/>
    <property type="match status" value="1"/>
</dbReference>
<feature type="domain" description="ABC transporter" evidence="8">
    <location>
        <begin position="1"/>
        <end position="223"/>
    </location>
</feature>
<accession>A0A816C0I8</accession>
<sequence length="235" mass="26226">TADKKVLNNVSLKVDRGEIALLLGPSGVGKSTLLRILNDLESYDQGTLMLNGQKLEEYKLKNKHATGMIFQQFNLFEHMSVEKNITFVLEKSARKTPQEAHEIATHLLQKFGLESKAKLPISKLSGGQKQRLAIARSIALKPLVICFDEPTSALDPYLKSFVAQNIQELADEKYIVLVATHDISLIEKLKCTIYLMEQGKIIESSASAEFLAHPNQYPLINNFVKGAIMRSDTQT</sequence>
<dbReference type="Proteomes" id="UP000681722">
    <property type="component" value="Unassembled WGS sequence"/>
</dbReference>